<dbReference type="CDD" id="cd04662">
    <property type="entry name" value="NUDIX_Hydrolase"/>
    <property type="match status" value="1"/>
</dbReference>
<dbReference type="SUPFAM" id="SSF55811">
    <property type="entry name" value="Nudix"/>
    <property type="match status" value="1"/>
</dbReference>
<dbReference type="EMBL" id="BAAALR010000013">
    <property type="protein sequence ID" value="GAA1672099.1"/>
    <property type="molecule type" value="Genomic_DNA"/>
</dbReference>
<dbReference type="PANTHER" id="PTHR21340">
    <property type="entry name" value="DIADENOSINE 5,5-P1,P4-TETRAPHOSPHATE PYROPHOSPHOHYDROLASE MUTT"/>
    <property type="match status" value="1"/>
</dbReference>
<dbReference type="PROSITE" id="PS51462">
    <property type="entry name" value="NUDIX"/>
    <property type="match status" value="1"/>
</dbReference>
<evidence type="ECO:0000256" key="2">
    <source>
        <dbReference type="SAM" id="MobiDB-lite"/>
    </source>
</evidence>
<reference evidence="4 5" key="1">
    <citation type="journal article" date="2019" name="Int. J. Syst. Evol. Microbiol.">
        <title>The Global Catalogue of Microorganisms (GCM) 10K type strain sequencing project: providing services to taxonomists for standard genome sequencing and annotation.</title>
        <authorList>
            <consortium name="The Broad Institute Genomics Platform"/>
            <consortium name="The Broad Institute Genome Sequencing Center for Infectious Disease"/>
            <person name="Wu L."/>
            <person name="Ma J."/>
        </authorList>
    </citation>
    <scope>NUCLEOTIDE SEQUENCE [LARGE SCALE GENOMIC DNA]</scope>
    <source>
        <strain evidence="4 5">JCM 13244</strain>
    </source>
</reference>
<comment type="caution">
    <text evidence="4">The sequence shown here is derived from an EMBL/GenBank/DDBJ whole genome shotgun (WGS) entry which is preliminary data.</text>
</comment>
<dbReference type="InterPro" id="IPR000086">
    <property type="entry name" value="NUDIX_hydrolase_dom"/>
</dbReference>
<proteinExistence type="predicted"/>
<feature type="domain" description="Nudix hydrolase" evidence="3">
    <location>
        <begin position="2"/>
        <end position="151"/>
    </location>
</feature>
<dbReference type="InterPro" id="IPR051325">
    <property type="entry name" value="Nudix_hydrolase_domain"/>
</dbReference>
<dbReference type="InterPro" id="IPR020084">
    <property type="entry name" value="NUDIX_hydrolase_CS"/>
</dbReference>
<feature type="region of interest" description="Disordered" evidence="2">
    <location>
        <begin position="152"/>
        <end position="183"/>
    </location>
</feature>
<dbReference type="Gene3D" id="3.90.79.10">
    <property type="entry name" value="Nucleoside Triphosphate Pyrophosphohydrolase"/>
    <property type="match status" value="1"/>
</dbReference>
<dbReference type="Pfam" id="PF00293">
    <property type="entry name" value="NUDIX"/>
    <property type="match status" value="1"/>
</dbReference>
<accession>A0ABN2GJ63</accession>
<name>A0ABN2GJ63_9ACTN</name>
<dbReference type="RefSeq" id="WP_246585707.1">
    <property type="nucleotide sequence ID" value="NZ_BAAALR010000013.1"/>
</dbReference>
<evidence type="ECO:0000259" key="3">
    <source>
        <dbReference type="PROSITE" id="PS51462"/>
    </source>
</evidence>
<organism evidence="4 5">
    <name type="scientific">Streptomyces yatensis</name>
    <dbReference type="NCBI Taxonomy" id="155177"/>
    <lineage>
        <taxon>Bacteria</taxon>
        <taxon>Bacillati</taxon>
        <taxon>Actinomycetota</taxon>
        <taxon>Actinomycetes</taxon>
        <taxon>Kitasatosporales</taxon>
        <taxon>Streptomycetaceae</taxon>
        <taxon>Streptomyces</taxon>
        <taxon>Streptomyces violaceusniger group</taxon>
    </lineage>
</organism>
<evidence type="ECO:0000256" key="1">
    <source>
        <dbReference type="ARBA" id="ARBA00022801"/>
    </source>
</evidence>
<keyword evidence="1" id="KW-0378">Hydrolase</keyword>
<sequence>MTRKRSAGLLLYRGAGPAVEVLLAHMGGPFWAAKDAGAWSVPKGEYDEDETPEAAARREFEEELGVPPPGGEPIPLGSVTQTGGKEVTVWALAGDLDPERITPGTFTMEWPKGSGRMREFPEIDRVAWFGPDEARRKIVTKQRVFLDRLEELLQGTDGAGPGGDRTPGEGPGDRTDGAGPGRA</sequence>
<keyword evidence="5" id="KW-1185">Reference proteome</keyword>
<dbReference type="PROSITE" id="PS00893">
    <property type="entry name" value="NUDIX_BOX"/>
    <property type="match status" value="1"/>
</dbReference>
<dbReference type="Proteomes" id="UP001499947">
    <property type="component" value="Unassembled WGS sequence"/>
</dbReference>
<dbReference type="InterPro" id="IPR015797">
    <property type="entry name" value="NUDIX_hydrolase-like_dom_sf"/>
</dbReference>
<protein>
    <submittedName>
        <fullName evidence="4">NUDIX domain-containing protein</fullName>
    </submittedName>
</protein>
<evidence type="ECO:0000313" key="5">
    <source>
        <dbReference type="Proteomes" id="UP001499947"/>
    </source>
</evidence>
<gene>
    <name evidence="4" type="ORF">GCM10009680_09760</name>
</gene>
<evidence type="ECO:0000313" key="4">
    <source>
        <dbReference type="EMBL" id="GAA1672099.1"/>
    </source>
</evidence>
<dbReference type="PANTHER" id="PTHR21340:SF7">
    <property type="entry name" value="NUDIX HYDROLASE DOMAIN-CONTAINING PROTEIN"/>
    <property type="match status" value="1"/>
</dbReference>